<organism evidence="1 2">
    <name type="scientific">Trypanosoma brucei brucei (strain 927/4 GUTat10.1)</name>
    <dbReference type="NCBI Taxonomy" id="185431"/>
    <lineage>
        <taxon>Eukaryota</taxon>
        <taxon>Discoba</taxon>
        <taxon>Euglenozoa</taxon>
        <taxon>Kinetoplastea</taxon>
        <taxon>Metakinetoplastina</taxon>
        <taxon>Trypanosomatida</taxon>
        <taxon>Trypanosomatidae</taxon>
        <taxon>Trypanosoma</taxon>
    </lineage>
</organism>
<accession>Q4GYE5</accession>
<gene>
    <name evidence="1" type="ORF">TB927.1.4330</name>
</gene>
<sequence length="54" mass="6483">MGAGEKKRKRGENKNKIKIKYKEVWRITIFGVYEHKGVNSHREMRVRVNVKINK</sequence>
<reference evidence="2" key="2">
    <citation type="journal article" date="2005" name="Science">
        <title>The genome of the African trypanosome Trypanosoma brucei.</title>
        <authorList>
            <person name="Berriman M."/>
            <person name="Ghedin E."/>
            <person name="Hertz-Fowler C."/>
            <person name="Blandin G."/>
            <person name="Renauld H."/>
            <person name="Bartholomeu D.C."/>
            <person name="Lennard N.J."/>
            <person name="Caler E."/>
            <person name="Hamlin N.E."/>
            <person name="Haas B."/>
            <person name="Bohme U."/>
            <person name="Hannick L."/>
            <person name="Aslett M.A."/>
            <person name="Shallom J."/>
            <person name="Marcello L."/>
            <person name="Hou L."/>
            <person name="Wickstead B."/>
            <person name="Alsmark U.C."/>
            <person name="Arrowsmith C."/>
            <person name="Atkin R.J."/>
            <person name="Barron A.J."/>
            <person name="Bringaud F."/>
            <person name="Brooks K."/>
            <person name="Carrington M."/>
            <person name="Cherevach I."/>
            <person name="Chillingworth T.J."/>
            <person name="Churcher C."/>
            <person name="Clark L.N."/>
            <person name="Corton C.H."/>
            <person name="Cronin A."/>
            <person name="Davies R.M."/>
            <person name="Doggett J."/>
            <person name="Djikeng A."/>
            <person name="Feldblyum T."/>
            <person name="Field M.C."/>
            <person name="Fraser A."/>
            <person name="Goodhead I."/>
            <person name="Hance Z."/>
            <person name="Harper D."/>
            <person name="Harris B.R."/>
            <person name="Hauser H."/>
            <person name="Hostetler J."/>
            <person name="Ivens A."/>
            <person name="Jagels K."/>
            <person name="Johnson D."/>
            <person name="Johnson J."/>
            <person name="Jones K."/>
            <person name="Kerhornou A.X."/>
            <person name="Koo H."/>
            <person name="Larke N."/>
            <person name="Landfear S."/>
            <person name="Larkin C."/>
            <person name="Leech V."/>
            <person name="Line A."/>
            <person name="Lord A."/>
            <person name="Macleod A."/>
            <person name="Mooney P.J."/>
            <person name="Moule S."/>
            <person name="Martin D.M."/>
            <person name="Morgan G.W."/>
            <person name="Mungall K."/>
            <person name="Norbertczak H."/>
            <person name="Ormond D."/>
            <person name="Pai G."/>
            <person name="Peacock C.S."/>
            <person name="Peterson J."/>
            <person name="Quail M.A."/>
            <person name="Rabbinowitsch E."/>
            <person name="Rajandream M.A."/>
            <person name="Reitter C."/>
            <person name="Salzberg S.L."/>
            <person name="Sanders M."/>
            <person name="Schobel S."/>
            <person name="Sharp S."/>
            <person name="Simmonds M."/>
            <person name="Simpson A.J."/>
            <person name="Tallon L."/>
            <person name="Turner C.M."/>
            <person name="Tait A."/>
            <person name="Tivey A.R."/>
            <person name="Van Aken S."/>
            <person name="Walker D."/>
            <person name="Wanless D."/>
            <person name="Wang S."/>
            <person name="White B."/>
            <person name="White O."/>
            <person name="Whitehead S."/>
            <person name="Woodward J."/>
            <person name="Wortman J."/>
            <person name="Adams M.D."/>
            <person name="Embley T.M."/>
            <person name="Gull K."/>
            <person name="Ullu E."/>
            <person name="Barry J.D."/>
            <person name="Fairlamb A.H."/>
            <person name="Opperdoes F."/>
            <person name="Barrell B.G."/>
            <person name="Donelson J.E."/>
            <person name="Hall N."/>
            <person name="Fraser C.M."/>
            <person name="Melville S.E."/>
            <person name="El-Sayed N.M."/>
        </authorList>
    </citation>
    <scope>NUCLEOTIDE SEQUENCE [LARGE SCALE GENOMIC DNA]</scope>
    <source>
        <strain evidence="2">927/4 GUTat10.1</strain>
    </source>
</reference>
<proteinExistence type="predicted"/>
<dbReference type="RefSeq" id="XP_001219126.1">
    <property type="nucleotide sequence ID" value="XM_001219125.1"/>
</dbReference>
<dbReference type="KEGG" id="tbr:TB927.1.4330"/>
<protein>
    <submittedName>
        <fullName evidence="1">Uncharacterized protein</fullName>
    </submittedName>
</protein>
<reference evidence="1 2" key="1">
    <citation type="journal article" date="2003" name="Nucleic Acids Res.">
        <title>The DNA sequence of chromosome I of an African trypanosome: gene content, chromosome organisation, recombination and polymorphism.</title>
        <authorList>
            <person name="Hall N."/>
            <person name="Berriman M."/>
            <person name="Lennard N.J."/>
            <person name="Harris B.R."/>
            <person name="Hertz-Fowler C."/>
            <person name="Bart-Delabesse E.N."/>
            <person name="Gerrare C.S."/>
            <person name="Atkin R.J."/>
            <person name="Barron A.J."/>
            <person name="Bowman S."/>
            <person name="Bray-Allen S.P."/>
            <person name="Bringaud F."/>
            <person name="Clark L.N."/>
            <person name="Corton C.H."/>
            <person name="Cronin A."/>
            <person name="Davies R."/>
            <person name="Doggett J."/>
            <person name="Fraser A."/>
            <person name="Gruter E."/>
            <person name="Hall S."/>
            <person name="Harper A.D."/>
            <person name="Kay M.P."/>
            <person name="Leech V."/>
            <person name="Mayes R."/>
            <person name="Price C."/>
            <person name="Quail M.A."/>
            <person name="Rabbinowitch E."/>
            <person name="Reitter C."/>
            <person name="Rutherford K."/>
            <person name="Sasse J."/>
            <person name="Sharp S."/>
            <person name="Shownkeen R."/>
            <person name="Macleod A."/>
            <person name="Taylor S."/>
            <person name="Tweedie A."/>
            <person name="Turner C.M.R."/>
            <person name="Tait A."/>
            <person name="Gull K."/>
            <person name="Barrell B."/>
            <person name="Melville S.E."/>
        </authorList>
    </citation>
    <scope>NUCLEOTIDE SEQUENCE [LARGE SCALE GENOMIC DNA]</scope>
    <source>
        <strain evidence="1 2">927/4 GUTat10.1</strain>
    </source>
</reference>
<dbReference type="InParanoid" id="Q4GYE5"/>
<dbReference type="GeneID" id="4357506"/>
<keyword evidence="2" id="KW-1185">Reference proteome</keyword>
<name>Q4GYE5_TRYB2</name>
<dbReference type="PaxDb" id="5691-CAJ16639"/>
<dbReference type="Proteomes" id="UP000008524">
    <property type="component" value="Chromosome 1"/>
</dbReference>
<dbReference type="EMBL" id="AL929603">
    <property type="protein sequence ID" value="CAJ16639.1"/>
    <property type="molecule type" value="Genomic_DNA"/>
</dbReference>
<evidence type="ECO:0000313" key="2">
    <source>
        <dbReference type="Proteomes" id="UP000008524"/>
    </source>
</evidence>
<dbReference type="AlphaFoldDB" id="Q4GYE5"/>
<evidence type="ECO:0000313" key="1">
    <source>
        <dbReference type="EMBL" id="CAJ16639.1"/>
    </source>
</evidence>